<evidence type="ECO:0000313" key="6">
    <source>
        <dbReference type="EMBL" id="MBC2779048.1"/>
    </source>
</evidence>
<keyword evidence="1" id="KW-0378">Hydrolase</keyword>
<evidence type="ECO:0000259" key="4">
    <source>
        <dbReference type="Pfam" id="PF00326"/>
    </source>
</evidence>
<proteinExistence type="predicted"/>
<dbReference type="GO" id="GO:0006508">
    <property type="term" value="P:proteolysis"/>
    <property type="evidence" value="ECO:0007669"/>
    <property type="project" value="InterPro"/>
</dbReference>
<dbReference type="Pfam" id="PF00930">
    <property type="entry name" value="DPPIV_N"/>
    <property type="match status" value="1"/>
</dbReference>
<keyword evidence="2" id="KW-0720">Serine protease</keyword>
<dbReference type="SUPFAM" id="SSF53474">
    <property type="entry name" value="alpha/beta-Hydrolases"/>
    <property type="match status" value="1"/>
</dbReference>
<keyword evidence="3" id="KW-0732">Signal</keyword>
<protein>
    <submittedName>
        <fullName evidence="6">S9 family peptidase</fullName>
    </submittedName>
</protein>
<sequence length="685" mass="72998">MLKRIVAVIVLAIAATAAAEPAAGPERVLTGSDLFSLEVAADPQISPDGRWIAYVRRSGDIMTDRFRPTIWLVDTRSGEQVPIAAGPGSHMSPRWSPDGRRLAYISSAEGEASQLFVRWMASGEAVRLTGLPNAPGSIAWSPDGRNIAYAMLVPGEAARLGSRPDAPEGAEWADPLDVTTAISYRADGAGYLRPGFSQIFVVPADGGAARQLSFGNYQHDGPLSWSADGRTILFSGNLTPDWELDPIESEVYALDVATSAITPLTDRDGPDASPAASPDGRHIAWLGFDDQRLGYQNVELYVANPDGSGRRSLTSTLDRSIGAVDWAADSRALYIAYDDHGRTRVARVSLSGDIRTVAEGLTGASLDRPYSGGGFSVARDGTVAITGGPATRPADVVLVRGGNRRQLTHLNDGLLAGKTMGEVRHIETASSFDGRTIEGWLTLPPHHVEGQRHPLILEIHGGPFAAYGPHFSTDNQLYAAAGYAVLSVNPRGSTSYGAEFANLIHHAYPGHDYDDLMSAVDAAIAQGYADPDQLFVTGGSGGGVLTSWIVGNTNRFRAAATQKPVINWTTQALVSDIPVFVAQYWFGALPWEDQQSYWARSPLSLVGNVETPTLVVVGSEDERTPVSEAEQYYMALRMEGVPTTLVRVPGASHGGIAARPSQSAAKASAILAWFDRYRTAAPSAP</sequence>
<dbReference type="Proteomes" id="UP000564378">
    <property type="component" value="Unassembled WGS sequence"/>
</dbReference>
<evidence type="ECO:0000256" key="1">
    <source>
        <dbReference type="ARBA" id="ARBA00022801"/>
    </source>
</evidence>
<evidence type="ECO:0000256" key="3">
    <source>
        <dbReference type="SAM" id="SignalP"/>
    </source>
</evidence>
<evidence type="ECO:0000256" key="2">
    <source>
        <dbReference type="ARBA" id="ARBA00022825"/>
    </source>
</evidence>
<name>A0A842HXY8_9SPHN</name>
<dbReference type="InterPro" id="IPR001375">
    <property type="entry name" value="Peptidase_S9_cat"/>
</dbReference>
<gene>
    <name evidence="6" type="ORF">H6P80_15595</name>
</gene>
<dbReference type="InterPro" id="IPR011659">
    <property type="entry name" value="WD40"/>
</dbReference>
<dbReference type="RefSeq" id="WP_185802341.1">
    <property type="nucleotide sequence ID" value="NZ_JACJVJ010000003.1"/>
</dbReference>
<keyword evidence="7" id="KW-1185">Reference proteome</keyword>
<dbReference type="PANTHER" id="PTHR42776">
    <property type="entry name" value="SERINE PEPTIDASE S9 FAMILY MEMBER"/>
    <property type="match status" value="1"/>
</dbReference>
<keyword evidence="2" id="KW-0645">Protease</keyword>
<dbReference type="EMBL" id="JACJVJ010000003">
    <property type="protein sequence ID" value="MBC2779048.1"/>
    <property type="molecule type" value="Genomic_DNA"/>
</dbReference>
<feature type="chain" id="PRO_5032829953" evidence="3">
    <location>
        <begin position="20"/>
        <end position="685"/>
    </location>
</feature>
<feature type="domain" description="Dipeptidylpeptidase IV N-terminal" evidence="5">
    <location>
        <begin position="193"/>
        <end position="283"/>
    </location>
</feature>
<comment type="caution">
    <text evidence="6">The sequence shown here is derived from an EMBL/GenBank/DDBJ whole genome shotgun (WGS) entry which is preliminary data.</text>
</comment>
<dbReference type="InterPro" id="IPR011042">
    <property type="entry name" value="6-blade_b-propeller_TolB-like"/>
</dbReference>
<dbReference type="Pfam" id="PF07676">
    <property type="entry name" value="PD40"/>
    <property type="match status" value="3"/>
</dbReference>
<dbReference type="Pfam" id="PF00326">
    <property type="entry name" value="Peptidase_S9"/>
    <property type="match status" value="1"/>
</dbReference>
<evidence type="ECO:0000313" key="7">
    <source>
        <dbReference type="Proteomes" id="UP000564378"/>
    </source>
</evidence>
<dbReference type="InterPro" id="IPR029058">
    <property type="entry name" value="AB_hydrolase_fold"/>
</dbReference>
<feature type="signal peptide" evidence="3">
    <location>
        <begin position="1"/>
        <end position="19"/>
    </location>
</feature>
<dbReference type="InterPro" id="IPR002469">
    <property type="entry name" value="Peptidase_S9B_N"/>
</dbReference>
<dbReference type="AlphaFoldDB" id="A0A842HXY8"/>
<organism evidence="6 7">
    <name type="scientific">Parasphingopyxis marina</name>
    <dbReference type="NCBI Taxonomy" id="2761622"/>
    <lineage>
        <taxon>Bacteria</taxon>
        <taxon>Pseudomonadati</taxon>
        <taxon>Pseudomonadota</taxon>
        <taxon>Alphaproteobacteria</taxon>
        <taxon>Sphingomonadales</taxon>
        <taxon>Sphingomonadaceae</taxon>
        <taxon>Parasphingopyxis</taxon>
    </lineage>
</organism>
<dbReference type="SUPFAM" id="SSF82171">
    <property type="entry name" value="DPP6 N-terminal domain-like"/>
    <property type="match status" value="1"/>
</dbReference>
<accession>A0A842HXY8</accession>
<reference evidence="6 7" key="1">
    <citation type="submission" date="2020-08" db="EMBL/GenBank/DDBJ databases">
        <title>Draft genome sequence of Parasphingopyxis sp. GrpM-11.</title>
        <authorList>
            <person name="Oh J."/>
            <person name="Roh D.-H."/>
        </authorList>
    </citation>
    <scope>NUCLEOTIDE SEQUENCE [LARGE SCALE GENOMIC DNA]</scope>
    <source>
        <strain evidence="6 7">GrpM-11</strain>
    </source>
</reference>
<feature type="domain" description="Peptidase S9 prolyl oligopeptidase catalytic" evidence="4">
    <location>
        <begin position="469"/>
        <end position="677"/>
    </location>
</feature>
<dbReference type="Gene3D" id="2.120.10.30">
    <property type="entry name" value="TolB, C-terminal domain"/>
    <property type="match status" value="2"/>
</dbReference>
<dbReference type="Gene3D" id="3.40.50.1820">
    <property type="entry name" value="alpha/beta hydrolase"/>
    <property type="match status" value="1"/>
</dbReference>
<evidence type="ECO:0000259" key="5">
    <source>
        <dbReference type="Pfam" id="PF00930"/>
    </source>
</evidence>
<dbReference type="GO" id="GO:0004252">
    <property type="term" value="F:serine-type endopeptidase activity"/>
    <property type="evidence" value="ECO:0007669"/>
    <property type="project" value="TreeGrafter"/>
</dbReference>
<dbReference type="PANTHER" id="PTHR42776:SF27">
    <property type="entry name" value="DIPEPTIDYL PEPTIDASE FAMILY MEMBER 6"/>
    <property type="match status" value="1"/>
</dbReference>